<dbReference type="GO" id="GO:0160147">
    <property type="term" value="F:tRNA pseudouridine(38-40) synthase activity"/>
    <property type="evidence" value="ECO:0007669"/>
    <property type="project" value="UniProtKB-EC"/>
</dbReference>
<dbReference type="AlphaFoldDB" id="A0A0S4JB03"/>
<dbReference type="PANTHER" id="PTHR11142">
    <property type="entry name" value="PSEUDOURIDYLATE SYNTHASE"/>
    <property type="match status" value="1"/>
</dbReference>
<keyword evidence="8" id="KW-1185">Reference proteome</keyword>
<proteinExistence type="inferred from homology"/>
<evidence type="ECO:0000313" key="8">
    <source>
        <dbReference type="Proteomes" id="UP000051952"/>
    </source>
</evidence>
<accession>A0A0S4JB03</accession>
<dbReference type="OrthoDB" id="25767at2759"/>
<dbReference type="SUPFAM" id="SSF55120">
    <property type="entry name" value="Pseudouridine synthase"/>
    <property type="match status" value="1"/>
</dbReference>
<feature type="region of interest" description="Disordered" evidence="5">
    <location>
        <begin position="422"/>
        <end position="443"/>
    </location>
</feature>
<comment type="catalytic activity">
    <reaction evidence="4">
        <text>uridine(38/39/40) in tRNA = pseudouridine(38/39/40) in tRNA</text>
        <dbReference type="Rhea" id="RHEA:22376"/>
        <dbReference type="Rhea" id="RHEA-COMP:10085"/>
        <dbReference type="Rhea" id="RHEA-COMP:10087"/>
        <dbReference type="ChEBI" id="CHEBI:65314"/>
        <dbReference type="ChEBI" id="CHEBI:65315"/>
        <dbReference type="EC" id="5.4.99.12"/>
    </reaction>
</comment>
<dbReference type="InterPro" id="IPR020094">
    <property type="entry name" value="TruA/RsuA/RluB/E/F_N"/>
</dbReference>
<evidence type="ECO:0000259" key="6">
    <source>
        <dbReference type="Pfam" id="PF01416"/>
    </source>
</evidence>
<dbReference type="GO" id="GO:0003723">
    <property type="term" value="F:RNA binding"/>
    <property type="evidence" value="ECO:0007669"/>
    <property type="project" value="InterPro"/>
</dbReference>
<dbReference type="Gene3D" id="3.30.70.660">
    <property type="entry name" value="Pseudouridine synthase I, catalytic domain, C-terminal subdomain"/>
    <property type="match status" value="1"/>
</dbReference>
<gene>
    <name evidence="7" type="ORF">BSAL_09355</name>
</gene>
<dbReference type="InterPro" id="IPR020095">
    <property type="entry name" value="PsdUridine_synth_TruA_C"/>
</dbReference>
<dbReference type="Gene3D" id="3.30.70.580">
    <property type="entry name" value="Pseudouridine synthase I, catalytic domain, N-terminal subdomain"/>
    <property type="match status" value="1"/>
</dbReference>
<dbReference type="InterPro" id="IPR020103">
    <property type="entry name" value="PsdUridine_synth_cat_dom_sf"/>
</dbReference>
<dbReference type="GO" id="GO:0031119">
    <property type="term" value="P:tRNA pseudouridine synthesis"/>
    <property type="evidence" value="ECO:0007669"/>
    <property type="project" value="TreeGrafter"/>
</dbReference>
<evidence type="ECO:0000313" key="7">
    <source>
        <dbReference type="EMBL" id="CUG87245.1"/>
    </source>
</evidence>
<dbReference type="GO" id="GO:1990481">
    <property type="term" value="P:mRNA pseudouridine synthesis"/>
    <property type="evidence" value="ECO:0007669"/>
    <property type="project" value="TreeGrafter"/>
</dbReference>
<dbReference type="GO" id="GO:0005634">
    <property type="term" value="C:nucleus"/>
    <property type="evidence" value="ECO:0007669"/>
    <property type="project" value="TreeGrafter"/>
</dbReference>
<evidence type="ECO:0000256" key="1">
    <source>
        <dbReference type="ARBA" id="ARBA00009375"/>
    </source>
</evidence>
<dbReference type="EMBL" id="CYKH01001477">
    <property type="protein sequence ID" value="CUG87245.1"/>
    <property type="molecule type" value="Genomic_DNA"/>
</dbReference>
<dbReference type="PANTHER" id="PTHR11142:SF5">
    <property type="entry name" value="TRNA PSEUDOURIDINE(38_39) SYNTHASE"/>
    <property type="match status" value="1"/>
</dbReference>
<evidence type="ECO:0000256" key="5">
    <source>
        <dbReference type="SAM" id="MobiDB-lite"/>
    </source>
</evidence>
<protein>
    <recommendedName>
        <fullName evidence="4">tRNA pseudouridine synthase</fullName>
        <ecNumber evidence="4">5.4.99.12</ecNumber>
    </recommendedName>
</protein>
<keyword evidence="3 4" id="KW-0413">Isomerase</keyword>
<name>A0A0S4JB03_BODSA</name>
<evidence type="ECO:0000256" key="3">
    <source>
        <dbReference type="ARBA" id="ARBA00023235"/>
    </source>
</evidence>
<evidence type="ECO:0000256" key="4">
    <source>
        <dbReference type="RuleBase" id="RU003792"/>
    </source>
</evidence>
<dbReference type="InterPro" id="IPR001406">
    <property type="entry name" value="PsdUridine_synth_TruA"/>
</dbReference>
<comment type="similarity">
    <text evidence="1 4">Belongs to the tRNA pseudouridine synthase TruA family.</text>
</comment>
<reference evidence="8" key="1">
    <citation type="submission" date="2015-09" db="EMBL/GenBank/DDBJ databases">
        <authorList>
            <consortium name="Pathogen Informatics"/>
        </authorList>
    </citation>
    <scope>NUCLEOTIDE SEQUENCE [LARGE SCALE GENOMIC DNA]</scope>
    <source>
        <strain evidence="8">Lake Konstanz</strain>
    </source>
</reference>
<keyword evidence="2 4" id="KW-0819">tRNA processing</keyword>
<dbReference type="VEuPathDB" id="TriTrypDB:BSAL_09355"/>
<dbReference type="InterPro" id="IPR020097">
    <property type="entry name" value="PsdUridine_synth_TruA_a/b_dom"/>
</dbReference>
<feature type="domain" description="Pseudouridine synthase I TruA alpha/beta" evidence="6">
    <location>
        <begin position="169"/>
        <end position="275"/>
    </location>
</feature>
<dbReference type="Pfam" id="PF01416">
    <property type="entry name" value="PseudoU_synth_1"/>
    <property type="match status" value="1"/>
</dbReference>
<organism evidence="7 8">
    <name type="scientific">Bodo saltans</name>
    <name type="common">Flagellated protozoan</name>
    <dbReference type="NCBI Taxonomy" id="75058"/>
    <lineage>
        <taxon>Eukaryota</taxon>
        <taxon>Discoba</taxon>
        <taxon>Euglenozoa</taxon>
        <taxon>Kinetoplastea</taxon>
        <taxon>Metakinetoplastina</taxon>
        <taxon>Eubodonida</taxon>
        <taxon>Bodonidae</taxon>
        <taxon>Bodo</taxon>
    </lineage>
</organism>
<dbReference type="EC" id="5.4.99.12" evidence="4"/>
<evidence type="ECO:0000256" key="2">
    <source>
        <dbReference type="ARBA" id="ARBA00022694"/>
    </source>
</evidence>
<dbReference type="HAMAP" id="MF_00171">
    <property type="entry name" value="TruA"/>
    <property type="match status" value="1"/>
</dbReference>
<sequence>MDSDPSQKKPPKKDYSTFKPKKAWREFDINKYPKRHVVLRLAYHGHRFDGLAKQDHTTNTVEGFVVEALKRVRLIGPDGPEKFSRCGRTDKGVSALGNAFSLLVRASTDDAKPLDYCDMLNHVLPATIRIVAWSFVADTFDARFSCTSRVYRYYFMNRGLDLEKMRAGATHLVGSHSFRNFCKLDVVNVDNFVRNIFNVRIVPSEEAPELISFCEIHGNAFLYHQIRCTMSVLFLVGRGLESPDVVKELLERGDAKPIYPLADDSPLVLWNCIFPAQEVSWQCSEEARDLMLMELQDIATALIIRGVAAADMRRQVKEWGSEQQQSAAAAAPSDAVVVAGATTTDVTLSSSSPSVSESTCSWDATGCDWTSDHFQPLMQKRERDAHMQKKLERTGANAYIKLLDREVEATYGERVDCLSVTKKARHDVNQSKKRPRGTDETSA</sequence>
<dbReference type="NCBIfam" id="TIGR00071">
    <property type="entry name" value="hisT_truA"/>
    <property type="match status" value="1"/>
</dbReference>
<feature type="compositionally biased region" description="Basic and acidic residues" evidence="5">
    <location>
        <begin position="426"/>
        <end position="443"/>
    </location>
</feature>
<dbReference type="Proteomes" id="UP000051952">
    <property type="component" value="Unassembled WGS sequence"/>
</dbReference>
<dbReference type="OMA" id="FFLGTHN"/>
<dbReference type="GO" id="GO:0005737">
    <property type="term" value="C:cytoplasm"/>
    <property type="evidence" value="ECO:0007669"/>
    <property type="project" value="TreeGrafter"/>
</dbReference>